<name>A0A7X1E5Z2_9BACT</name>
<evidence type="ECO:0008006" key="4">
    <source>
        <dbReference type="Google" id="ProtNLM"/>
    </source>
</evidence>
<feature type="signal peptide" evidence="1">
    <location>
        <begin position="1"/>
        <end position="24"/>
    </location>
</feature>
<accession>A0A7X1E5Z2</accession>
<proteinExistence type="predicted"/>
<dbReference type="Proteomes" id="UP000525652">
    <property type="component" value="Unassembled WGS sequence"/>
</dbReference>
<comment type="caution">
    <text evidence="2">The sequence shown here is derived from an EMBL/GenBank/DDBJ whole genome shotgun (WGS) entry which is preliminary data.</text>
</comment>
<evidence type="ECO:0000313" key="2">
    <source>
        <dbReference type="EMBL" id="MBC2603651.1"/>
    </source>
</evidence>
<sequence length="212" mass="23078">MEIKKQLLIFFLAGLFLQLSSVFAENFELNTSAPADGELSDQSDPWDGEPDEVDALGKVAKVGSMWGNEYVGIFEFSIPSTDAGMGELKSAKLVLYSHSKGPSPATVELFAYWTDSADGVVSDEDWNGGVSLGEVIVEGETEISVLNRVPAIDVTDAVRQGIESDQRFIGFRLRSPDSVKGDNPSDNKGIIFRTAEFAENFPAYAPQLILQF</sequence>
<dbReference type="AlphaFoldDB" id="A0A7X1E5Z2"/>
<evidence type="ECO:0000256" key="1">
    <source>
        <dbReference type="SAM" id="SignalP"/>
    </source>
</evidence>
<protein>
    <recommendedName>
        <fullName evidence="4">DNRLRE domain-containing protein</fullName>
    </recommendedName>
</protein>
<dbReference type="RefSeq" id="WP_185694273.1">
    <property type="nucleotide sequence ID" value="NZ_JACHVA010000127.1"/>
</dbReference>
<organism evidence="2 3">
    <name type="scientific">Puniceicoccus vermicola</name>
    <dbReference type="NCBI Taxonomy" id="388746"/>
    <lineage>
        <taxon>Bacteria</taxon>
        <taxon>Pseudomonadati</taxon>
        <taxon>Verrucomicrobiota</taxon>
        <taxon>Opitutia</taxon>
        <taxon>Puniceicoccales</taxon>
        <taxon>Puniceicoccaceae</taxon>
        <taxon>Puniceicoccus</taxon>
    </lineage>
</organism>
<gene>
    <name evidence="2" type="ORF">H5P30_17860</name>
</gene>
<dbReference type="EMBL" id="JACHVA010000127">
    <property type="protein sequence ID" value="MBC2603651.1"/>
    <property type="molecule type" value="Genomic_DNA"/>
</dbReference>
<keyword evidence="1" id="KW-0732">Signal</keyword>
<evidence type="ECO:0000313" key="3">
    <source>
        <dbReference type="Proteomes" id="UP000525652"/>
    </source>
</evidence>
<keyword evidence="3" id="KW-1185">Reference proteome</keyword>
<reference evidence="2 3" key="1">
    <citation type="submission" date="2020-07" db="EMBL/GenBank/DDBJ databases">
        <authorList>
            <person name="Feng X."/>
        </authorList>
    </citation>
    <scope>NUCLEOTIDE SEQUENCE [LARGE SCALE GENOMIC DNA]</scope>
    <source>
        <strain evidence="2 3">JCM14086</strain>
    </source>
</reference>
<feature type="chain" id="PRO_5030920252" description="DNRLRE domain-containing protein" evidence="1">
    <location>
        <begin position="25"/>
        <end position="212"/>
    </location>
</feature>